<dbReference type="InterPro" id="IPR029470">
    <property type="entry name" value="PDDEXK_4"/>
</dbReference>
<dbReference type="STRING" id="266264.Rmet_3347"/>
<evidence type="ECO:0000313" key="2">
    <source>
        <dbReference type="Proteomes" id="UP000002429"/>
    </source>
</evidence>
<evidence type="ECO:0000313" key="1">
    <source>
        <dbReference type="EMBL" id="ABF10219.1"/>
    </source>
</evidence>
<dbReference type="KEGG" id="rme:Rmet_3347"/>
<dbReference type="EMBL" id="CP000352">
    <property type="protein sequence ID" value="ABF10219.1"/>
    <property type="molecule type" value="Genomic_DNA"/>
</dbReference>
<dbReference type="HOGENOM" id="CLU_620643_0_0_4"/>
<dbReference type="Pfam" id="PF14281">
    <property type="entry name" value="PDDEXK_4"/>
    <property type="match status" value="1"/>
</dbReference>
<name>Q1LI07_CUPMC</name>
<proteinExistence type="predicted"/>
<dbReference type="eggNOG" id="ENOG502ZAAN">
    <property type="taxonomic scope" value="Bacteria"/>
</dbReference>
<protein>
    <recommendedName>
        <fullName evidence="3">PD-(D/E)XK nuclease superfamily protein</fullName>
    </recommendedName>
</protein>
<gene>
    <name evidence="1" type="ordered locus">Rmet_3347</name>
</gene>
<sequence length="432" mass="49224">MGFVEQGQGQLDLLTPRENQHSDLLAWCFNAREGHGQGDAILKDFLVALYGAASDVEPGDRVAGKGLSRDFIRQWTPARVLTTSFATAFCYREYTLPRIDGDGGARRLDLLVVDQANRLLIVVENKAGTRFRTGQLEGYLESVQRTLLTRPAFREFSVVFVALDRDYLVNDDDESGAQDFDRRWVRLNYEWLKPAGKRAEFSVERGNQSAALLLSYCRRQTGWESESMKIVTKLAVDIAVRYPTLVKQFADVAKELGQPESWTPTLMSPDSVEGQLLRFYRQYESAVDSLLDLTPLQRLHTKLAEEFSTLDNDWEVHEYARVRAAYQLPSDQSMPKTDGAWPLYLYIRHINPDTNGTSMFRVMLCWRPWLIPEDARQRVCDALAKVYPAVASTVDRTKTRWLEREECSFDRAVALGAEIVRKIDGELGGARY</sequence>
<keyword evidence="2" id="KW-1185">Reference proteome</keyword>
<dbReference type="AlphaFoldDB" id="Q1LI07"/>
<accession>Q1LI07</accession>
<organism evidence="1 2">
    <name type="scientific">Cupriavidus metallidurans (strain ATCC 43123 / DSM 2839 / NBRC 102507 / CH34)</name>
    <name type="common">Ralstonia metallidurans</name>
    <dbReference type="NCBI Taxonomy" id="266264"/>
    <lineage>
        <taxon>Bacteria</taxon>
        <taxon>Pseudomonadati</taxon>
        <taxon>Pseudomonadota</taxon>
        <taxon>Betaproteobacteria</taxon>
        <taxon>Burkholderiales</taxon>
        <taxon>Burkholderiaceae</taxon>
        <taxon>Cupriavidus</taxon>
    </lineage>
</organism>
<dbReference type="Proteomes" id="UP000002429">
    <property type="component" value="Chromosome"/>
</dbReference>
<reference evidence="2" key="1">
    <citation type="journal article" date="2010" name="PLoS ONE">
        <title>The complete genome sequence of Cupriavidus metallidurans strain CH34, a master survivalist in harsh and anthropogenic environments.</title>
        <authorList>
            <person name="Janssen P.J."/>
            <person name="Van Houdt R."/>
            <person name="Moors H."/>
            <person name="Monsieurs P."/>
            <person name="Morin N."/>
            <person name="Michaux A."/>
            <person name="Benotmane M.A."/>
            <person name="Leys N."/>
            <person name="Vallaeys T."/>
            <person name="Lapidus A."/>
            <person name="Monchy S."/>
            <person name="Medigue C."/>
            <person name="Taghavi S."/>
            <person name="McCorkle S."/>
            <person name="Dunn J."/>
            <person name="van der Lelie D."/>
            <person name="Mergeay M."/>
        </authorList>
    </citation>
    <scope>NUCLEOTIDE SEQUENCE [LARGE SCALE GENOMIC DNA]</scope>
    <source>
        <strain evidence="2">ATCC 43123 / DSM 2839 / NBRC 102507 / CH34</strain>
    </source>
</reference>
<evidence type="ECO:0008006" key="3">
    <source>
        <dbReference type="Google" id="ProtNLM"/>
    </source>
</evidence>